<dbReference type="Proteomes" id="UP001143910">
    <property type="component" value="Unassembled WGS sequence"/>
</dbReference>
<proteinExistence type="predicted"/>
<protein>
    <submittedName>
        <fullName evidence="1">Uncharacterized protein</fullName>
    </submittedName>
</protein>
<keyword evidence="2" id="KW-1185">Reference proteome</keyword>
<gene>
    <name evidence="1" type="ORF">NQ176_g1913</name>
</gene>
<sequence length="293" mass="31943">MQSPPRILVIGSHEGLIPEPVWAKFTSRYNVCMYSFPTTKDFHEALQSGTHSDVAGIVRLGLNIPVGIDKVAQGWTKRALPYFPPSLRLIVNFGHGYDEEDVPGLNAKGIHFLNTTGGSEATAAVGLYLVISVFRQLSRYERMLRNDEFLPGLRHSAKNASDPFGKAIGIVGMGSIGQALAKHTSGLGMEIHALDRPNLRVLMSERHNGQGLPQIHLHDSIESLVETVDCTVLTCSYSPATHHLLSREVFGKMKKGARIVNIARGKCIDEIALCDAIESGIVAGVGLDVYYDE</sequence>
<accession>A0ACC1NT27</accession>
<evidence type="ECO:0000313" key="1">
    <source>
        <dbReference type="EMBL" id="KAJ2981626.1"/>
    </source>
</evidence>
<comment type="caution">
    <text evidence="1">The sequence shown here is derived from an EMBL/GenBank/DDBJ whole genome shotgun (WGS) entry which is preliminary data.</text>
</comment>
<dbReference type="EMBL" id="JANJQO010000120">
    <property type="protein sequence ID" value="KAJ2981626.1"/>
    <property type="molecule type" value="Genomic_DNA"/>
</dbReference>
<evidence type="ECO:0000313" key="2">
    <source>
        <dbReference type="Proteomes" id="UP001143910"/>
    </source>
</evidence>
<reference evidence="1" key="1">
    <citation type="submission" date="2022-08" db="EMBL/GenBank/DDBJ databases">
        <title>Genome Sequence of Lecanicillium fungicola.</title>
        <authorList>
            <person name="Buettner E."/>
        </authorList>
    </citation>
    <scope>NUCLEOTIDE SEQUENCE</scope>
    <source>
        <strain evidence="1">Babe33</strain>
    </source>
</reference>
<organism evidence="1 2">
    <name type="scientific">Zarea fungicola</name>
    <dbReference type="NCBI Taxonomy" id="93591"/>
    <lineage>
        <taxon>Eukaryota</taxon>
        <taxon>Fungi</taxon>
        <taxon>Dikarya</taxon>
        <taxon>Ascomycota</taxon>
        <taxon>Pezizomycotina</taxon>
        <taxon>Sordariomycetes</taxon>
        <taxon>Hypocreomycetidae</taxon>
        <taxon>Hypocreales</taxon>
        <taxon>Cordycipitaceae</taxon>
        <taxon>Zarea</taxon>
    </lineage>
</organism>
<name>A0ACC1NT27_9HYPO</name>